<dbReference type="GO" id="GO:0006406">
    <property type="term" value="P:mRNA export from nucleus"/>
    <property type="evidence" value="ECO:0007669"/>
    <property type="project" value="TreeGrafter"/>
</dbReference>
<dbReference type="AlphaFoldDB" id="M3HF94"/>
<feature type="non-terminal residue" evidence="2">
    <location>
        <position position="1"/>
    </location>
</feature>
<feature type="coiled-coil region" evidence="1">
    <location>
        <begin position="5"/>
        <end position="32"/>
    </location>
</feature>
<organism evidence="2 3">
    <name type="scientific">Candida maltosa (strain Xu316)</name>
    <name type="common">Yeast</name>
    <dbReference type="NCBI Taxonomy" id="1245528"/>
    <lineage>
        <taxon>Eukaryota</taxon>
        <taxon>Fungi</taxon>
        <taxon>Dikarya</taxon>
        <taxon>Ascomycota</taxon>
        <taxon>Saccharomycotina</taxon>
        <taxon>Pichiomycetes</taxon>
        <taxon>Debaryomycetaceae</taxon>
        <taxon>Candida/Lodderomyces clade</taxon>
        <taxon>Candida</taxon>
    </lineage>
</organism>
<name>M3HF94_CANMX</name>
<feature type="coiled-coil region" evidence="1">
    <location>
        <begin position="102"/>
        <end position="150"/>
    </location>
</feature>
<gene>
    <name evidence="2" type="ORF">G210_3862</name>
</gene>
<dbReference type="PANTHER" id="PTHR18898">
    <property type="entry name" value="NUCLEOPROTEIN TPR-RELATED"/>
    <property type="match status" value="1"/>
</dbReference>
<dbReference type="eggNOG" id="KOG4674">
    <property type="taxonomic scope" value="Eukaryota"/>
</dbReference>
<dbReference type="STRING" id="1245528.M3HF94"/>
<keyword evidence="1" id="KW-0175">Coiled coil</keyword>
<evidence type="ECO:0000256" key="1">
    <source>
        <dbReference type="SAM" id="Coils"/>
    </source>
</evidence>
<protein>
    <submittedName>
        <fullName evidence="2">Uncharacterized protein</fullName>
    </submittedName>
</protein>
<dbReference type="EMBL" id="AOGT01002275">
    <property type="protein sequence ID" value="EMG45922.1"/>
    <property type="molecule type" value="Genomic_DNA"/>
</dbReference>
<comment type="caution">
    <text evidence="2">The sequence shown here is derived from an EMBL/GenBank/DDBJ whole genome shotgun (WGS) entry which is preliminary data.</text>
</comment>
<accession>M3HF94</accession>
<dbReference type="PANTHER" id="PTHR18898:SF2">
    <property type="entry name" value="NUCLEOPROTEIN TPR"/>
    <property type="match status" value="1"/>
</dbReference>
<dbReference type="GO" id="GO:0005643">
    <property type="term" value="C:nuclear pore"/>
    <property type="evidence" value="ECO:0007669"/>
    <property type="project" value="TreeGrafter"/>
</dbReference>
<evidence type="ECO:0000313" key="2">
    <source>
        <dbReference type="EMBL" id="EMG45922.1"/>
    </source>
</evidence>
<proteinExistence type="predicted"/>
<dbReference type="Proteomes" id="UP000011777">
    <property type="component" value="Unassembled WGS sequence"/>
</dbReference>
<evidence type="ECO:0000313" key="3">
    <source>
        <dbReference type="Proteomes" id="UP000011777"/>
    </source>
</evidence>
<keyword evidence="3" id="KW-1185">Reference proteome</keyword>
<feature type="non-terminal residue" evidence="2">
    <location>
        <position position="176"/>
    </location>
</feature>
<sequence length="176" mass="20442">MGDTISNLESKLSSQTEKLHLVEEKLRRTEEVLDAELHKETDLPKLTDSSSMIAANGISLSTLYSEYNHLKKQLVMERSQKEKIQVQLESFIHELDARKPAIANYREQIQFYENSVKELVGKVETIRSEKAEVERDAKRLRNVISENENELLSVKKLLKDLGRQLCFYLIHSKIRD</sequence>
<reference evidence="2 3" key="1">
    <citation type="submission" date="2013-02" db="EMBL/GenBank/DDBJ databases">
        <title>Genome sequence of Candida maltosa Xu316, a potential industrial strain for xylitol and ethanol production.</title>
        <authorList>
            <person name="Yu J."/>
            <person name="Wang Q."/>
            <person name="Geng X."/>
            <person name="Bao W."/>
            <person name="He P."/>
            <person name="Cai J."/>
        </authorList>
    </citation>
    <scope>NUCLEOTIDE SEQUENCE [LARGE SCALE GENOMIC DNA]</scope>
    <source>
        <strain evidence="3">Xu316</strain>
    </source>
</reference>
<dbReference type="HOGENOM" id="CLU_1630994_0_0_1"/>
<dbReference type="OrthoDB" id="343070at2759"/>
<dbReference type="GO" id="GO:0017056">
    <property type="term" value="F:structural constituent of nuclear pore"/>
    <property type="evidence" value="ECO:0007669"/>
    <property type="project" value="TreeGrafter"/>
</dbReference>